<feature type="domain" description="Nrap protein" evidence="12">
    <location>
        <begin position="1013"/>
        <end position="1156"/>
    </location>
</feature>
<dbReference type="InterPro" id="IPR035370">
    <property type="entry name" value="Nrap_D5"/>
</dbReference>
<keyword evidence="5" id="KW-0690">Ribosome biogenesis</keyword>
<dbReference type="Pfam" id="PF17404">
    <property type="entry name" value="Nrap_D3"/>
    <property type="match status" value="1"/>
</dbReference>
<dbReference type="GO" id="GO:0006364">
    <property type="term" value="P:rRNA processing"/>
    <property type="evidence" value="ECO:0007669"/>
    <property type="project" value="UniProtKB-KW"/>
</dbReference>
<evidence type="ECO:0000256" key="3">
    <source>
        <dbReference type="ARBA" id="ARBA00022884"/>
    </source>
</evidence>
<evidence type="ECO:0000259" key="7">
    <source>
        <dbReference type="Pfam" id="PF03813"/>
    </source>
</evidence>
<accession>A0A0F4ZBK6</accession>
<dbReference type="InterPro" id="IPR035368">
    <property type="entry name" value="Nrap_D3"/>
</dbReference>
<feature type="domain" description="Nrap protein" evidence="10">
    <location>
        <begin position="653"/>
        <end position="839"/>
    </location>
</feature>
<evidence type="ECO:0000256" key="4">
    <source>
        <dbReference type="ARBA" id="ARBA00023242"/>
    </source>
</evidence>
<dbReference type="GO" id="GO:0034456">
    <property type="term" value="C:UTP-C complex"/>
    <property type="evidence" value="ECO:0007669"/>
    <property type="project" value="TreeGrafter"/>
</dbReference>
<dbReference type="InterPro" id="IPR035371">
    <property type="entry name" value="Nrap_D6"/>
</dbReference>
<dbReference type="Proteomes" id="UP000033483">
    <property type="component" value="Unassembled WGS sequence"/>
</dbReference>
<dbReference type="InterPro" id="IPR005554">
    <property type="entry name" value="NOL6/Upt22"/>
</dbReference>
<dbReference type="PANTHER" id="PTHR17972:SF0">
    <property type="entry name" value="NUCLEOLAR PROTEIN 6"/>
    <property type="match status" value="1"/>
</dbReference>
<keyword evidence="5" id="KW-0698">rRNA processing</keyword>
<keyword evidence="14" id="KW-1185">Reference proteome</keyword>
<sequence length="1161" mass="126658">MESSPKRLKTKHLSGKSSGAGFNADLKIAARLATASTFVLETEELLKNAKFDYGKAFPGADQLLFKAKAAIEKLETTEAQKIGPASKAFEKKHRILIPYPDPKPADDSPYLVSFVKPSKINVVGSYVMRSMVRGQTTPGVDMVVEMPRSMFQEKDYMNMRYFYRRAFFVAHLAQAVQQQLGDAVVVEFENLHQNELLPVVVLRVVKTETVATDGDSDAAASDADSVSEDELSSEIGSVMTDSSKKSTMFENYVIRIIPCATPGLFPHAKLVPAHCSNKQGVADDKKEATLPATPFYNNTLKAEETFITYLRVLTAVKKECAGFSDACLLGRIWLKQRGLGSSIAEGGFGSFEWSLMLALMLKTGGSGSAKKTSKKGGLSTALSSTELFKAAMQFLSAADFANTAFVFGGASKAGSGDEASENGPVLYDPERQLNIAFKMSTWSAGLLRHYAKTTYQVLGNPGLAQFESTFIVKANVAAQLYDAVFHVAVSPSAPLTAKLKTATDRRGLAWGCAGEVYRVLARAYGDRAQLVHVTWVPRKSWSATSRPGKGGAQVLRVGVMFDPLHSTRIIDLGPAAEDEEDAADFRRFWGARSELRRFKDGSILECVPWQQRTAVQLADEIATYILNRHLKLDAEAVELQQTGMDSVLGLSPLDKEAFDMAKRAFVIFEQDIRGLDGLPLHVRRLSPVAPALRYAGRTVPELRGVFSGPLKPMDVLLYFEASGKWPENLVAIQEAKIEFLLDIHKRLTSAKDNVSAYLGRENVGLGIANMAYLDVVYTTGAAFRLRIFSEMEQVLLDGQVKNKTLEPHIRAAAEVALTDLKFRYETLPLHTQTIATACTRLPALSGSIRMVKHWFASQKLTGPFSEELIELFVLRAFLEPAPWAMPSSASTGFLRTLSFLARWDWRDEPLVVDVEADSGVMSLSERTALREKLALWRARDPAMKTVVLFVATPHDSTGLAYTRVGSSGSGPDRMAAARMTRLAKVACKTIRVKDGSLNFLRPQQVAALFDAPLQDYDVLLHISSRATATILKTIAGPGAVGGMLPAAAAQQFKNLGVSAPGSAIPLPLARSPVDVLVAELRRIYSDSMAFFYGGEGDSVVGAIWTAKAKDGSQTFRVGLPYNFVGVAGEADHTVELNKKAILLEIARIGGEMIRKIDVVEV</sequence>
<evidence type="ECO:0000259" key="12">
    <source>
        <dbReference type="Pfam" id="PF17407"/>
    </source>
</evidence>
<evidence type="ECO:0000259" key="8">
    <source>
        <dbReference type="Pfam" id="PF17403"/>
    </source>
</evidence>
<feature type="region of interest" description="Disordered" evidence="6">
    <location>
        <begin position="214"/>
        <end position="237"/>
    </location>
</feature>
<gene>
    <name evidence="13" type="ORF">TD95_005018</name>
</gene>
<evidence type="ECO:0000259" key="11">
    <source>
        <dbReference type="Pfam" id="PF17406"/>
    </source>
</evidence>
<evidence type="ECO:0000313" key="13">
    <source>
        <dbReference type="EMBL" id="KKA27531.1"/>
    </source>
</evidence>
<dbReference type="PANTHER" id="PTHR17972">
    <property type="entry name" value="NUCLEOLAR RNA-ASSOCIATED PROTEIN"/>
    <property type="match status" value="1"/>
</dbReference>
<feature type="domain" description="Nrap protein" evidence="9">
    <location>
        <begin position="479"/>
        <end position="631"/>
    </location>
</feature>
<evidence type="ECO:0000256" key="2">
    <source>
        <dbReference type="ARBA" id="ARBA00006674"/>
    </source>
</evidence>
<organism evidence="13 14">
    <name type="scientific">Thielaviopsis punctulata</name>
    <dbReference type="NCBI Taxonomy" id="72032"/>
    <lineage>
        <taxon>Eukaryota</taxon>
        <taxon>Fungi</taxon>
        <taxon>Dikarya</taxon>
        <taxon>Ascomycota</taxon>
        <taxon>Pezizomycotina</taxon>
        <taxon>Sordariomycetes</taxon>
        <taxon>Hypocreomycetidae</taxon>
        <taxon>Microascales</taxon>
        <taxon>Ceratocystidaceae</taxon>
        <taxon>Thielaviopsis</taxon>
    </lineage>
</organism>
<dbReference type="Gene3D" id="1.10.1410.10">
    <property type="match status" value="1"/>
</dbReference>
<dbReference type="EMBL" id="LAEV01001663">
    <property type="protein sequence ID" value="KKA27531.1"/>
    <property type="molecule type" value="Genomic_DNA"/>
</dbReference>
<dbReference type="GO" id="GO:0032040">
    <property type="term" value="C:small-subunit processome"/>
    <property type="evidence" value="ECO:0007669"/>
    <property type="project" value="TreeGrafter"/>
</dbReference>
<comment type="caution">
    <text evidence="13">The sequence shown here is derived from an EMBL/GenBank/DDBJ whole genome shotgun (WGS) entry which is preliminary data.</text>
</comment>
<dbReference type="Gene3D" id="3.30.70.3030">
    <property type="match status" value="1"/>
</dbReference>
<proteinExistence type="inferred from homology"/>
<evidence type="ECO:0000313" key="14">
    <source>
        <dbReference type="Proteomes" id="UP000033483"/>
    </source>
</evidence>
<comment type="subcellular location">
    <subcellularLocation>
        <location evidence="1 5">Nucleus</location>
        <location evidence="1 5">Nucleolus</location>
    </subcellularLocation>
</comment>
<feature type="compositionally biased region" description="Low complexity" evidence="6">
    <location>
        <begin position="214"/>
        <end position="224"/>
    </location>
</feature>
<evidence type="ECO:0000259" key="9">
    <source>
        <dbReference type="Pfam" id="PF17404"/>
    </source>
</evidence>
<dbReference type="Pfam" id="PF17407">
    <property type="entry name" value="Nrap_D6"/>
    <property type="match status" value="1"/>
</dbReference>
<dbReference type="GO" id="GO:0006409">
    <property type="term" value="P:tRNA export from nucleus"/>
    <property type="evidence" value="ECO:0007669"/>
    <property type="project" value="TreeGrafter"/>
</dbReference>
<name>A0A0F4ZBK6_9PEZI</name>
<dbReference type="InterPro" id="IPR035367">
    <property type="entry name" value="Nrap_D2"/>
</dbReference>
<dbReference type="OrthoDB" id="10251401at2759"/>
<protein>
    <recommendedName>
        <fullName evidence="5">U3 small nucleolar RNA-associated protein 22</fullName>
    </recommendedName>
</protein>
<evidence type="ECO:0000256" key="6">
    <source>
        <dbReference type="SAM" id="MobiDB-lite"/>
    </source>
</evidence>
<comment type="similarity">
    <text evidence="2 5">Belongs to the NRAP family.</text>
</comment>
<evidence type="ECO:0000256" key="5">
    <source>
        <dbReference type="RuleBase" id="RU364032"/>
    </source>
</evidence>
<dbReference type="AlphaFoldDB" id="A0A0F4ZBK6"/>
<dbReference type="InterPro" id="IPR035369">
    <property type="entry name" value="Nrap_D4"/>
</dbReference>
<dbReference type="Pfam" id="PF17405">
    <property type="entry name" value="Nrap_D4"/>
    <property type="match status" value="1"/>
</dbReference>
<keyword evidence="3 5" id="KW-0694">RNA-binding</keyword>
<keyword evidence="4 5" id="KW-0539">Nucleus</keyword>
<dbReference type="GO" id="GO:0032545">
    <property type="term" value="C:CURI complex"/>
    <property type="evidence" value="ECO:0007669"/>
    <property type="project" value="TreeGrafter"/>
</dbReference>
<evidence type="ECO:0000259" key="10">
    <source>
        <dbReference type="Pfam" id="PF17405"/>
    </source>
</evidence>
<reference evidence="13 14" key="1">
    <citation type="submission" date="2015-03" db="EMBL/GenBank/DDBJ databases">
        <authorList>
            <person name="Radwan O."/>
            <person name="Al-Naeli F.A."/>
            <person name="Rendon G.A."/>
            <person name="Fields C."/>
        </authorList>
    </citation>
    <scope>NUCLEOTIDE SEQUENCE [LARGE SCALE GENOMIC DNA]</scope>
    <source>
        <strain evidence="13">CR-DP1</strain>
    </source>
</reference>
<keyword evidence="5" id="KW-0687">Ribonucleoprotein</keyword>
<feature type="domain" description="Nrap protein" evidence="8">
    <location>
        <begin position="323"/>
        <end position="473"/>
    </location>
</feature>
<feature type="domain" description="Nrap protein" evidence="11">
    <location>
        <begin position="842"/>
        <end position="995"/>
    </location>
</feature>
<dbReference type="Pfam" id="PF17403">
    <property type="entry name" value="Nrap_D2"/>
    <property type="match status" value="1"/>
</dbReference>
<dbReference type="Pfam" id="PF17406">
    <property type="entry name" value="Nrap_D5"/>
    <property type="match status" value="1"/>
</dbReference>
<feature type="domain" description="Nrap protein" evidence="7">
    <location>
        <begin position="140"/>
        <end position="318"/>
    </location>
</feature>
<evidence type="ECO:0000256" key="1">
    <source>
        <dbReference type="ARBA" id="ARBA00004604"/>
    </source>
</evidence>
<dbReference type="GO" id="GO:0003723">
    <property type="term" value="F:RNA binding"/>
    <property type="evidence" value="ECO:0007669"/>
    <property type="project" value="UniProtKB-KW"/>
</dbReference>
<dbReference type="InterPro" id="IPR035082">
    <property type="entry name" value="Nrap_D1"/>
</dbReference>
<dbReference type="Pfam" id="PF03813">
    <property type="entry name" value="Nrap"/>
    <property type="match status" value="1"/>
</dbReference>